<comment type="caution">
    <text evidence="1">The sequence shown here is derived from an EMBL/GenBank/DDBJ whole genome shotgun (WGS) entry which is preliminary data.</text>
</comment>
<protein>
    <submittedName>
        <fullName evidence="1">Uncharacterized protein</fullName>
    </submittedName>
</protein>
<accession>A0A0A1VP61</accession>
<dbReference type="Proteomes" id="UP000030321">
    <property type="component" value="Unassembled WGS sequence"/>
</dbReference>
<gene>
    <name evidence="1" type="ORF">N44_01560</name>
</gene>
<proteinExistence type="predicted"/>
<sequence>MRTDLQPFYHSSYFNDEVRILGFRKQATPEAAQQGTIEPYQVTRTEVSLICGR</sequence>
<dbReference type="RefSeq" id="WP_190381772.1">
    <property type="nucleotide sequence ID" value="NZ_BBPA01000003.1"/>
</dbReference>
<name>A0A0A1VP61_MICAE</name>
<evidence type="ECO:0000313" key="2">
    <source>
        <dbReference type="Proteomes" id="UP000030321"/>
    </source>
</evidence>
<dbReference type="EMBL" id="BBPA01000003">
    <property type="protein sequence ID" value="GAL91552.1"/>
    <property type="molecule type" value="Genomic_DNA"/>
</dbReference>
<organism evidence="1 2">
    <name type="scientific">Microcystis aeruginosa NIES-44</name>
    <dbReference type="NCBI Taxonomy" id="449439"/>
    <lineage>
        <taxon>Bacteria</taxon>
        <taxon>Bacillati</taxon>
        <taxon>Cyanobacteriota</taxon>
        <taxon>Cyanophyceae</taxon>
        <taxon>Oscillatoriophycideae</taxon>
        <taxon>Chroococcales</taxon>
        <taxon>Microcystaceae</taxon>
        <taxon>Microcystis</taxon>
    </lineage>
</organism>
<reference evidence="2" key="1">
    <citation type="journal article" date="2015" name="Genome">
        <title>Whole Genome Sequence of the Non-Microcystin-Producing Microcystis aeruginosa Strain NIES-44.</title>
        <authorList>
            <person name="Okano K."/>
            <person name="Miyata N."/>
            <person name="Ozaki Y."/>
        </authorList>
    </citation>
    <scope>NUCLEOTIDE SEQUENCE [LARGE SCALE GENOMIC DNA]</scope>
    <source>
        <strain evidence="2">NIES-44</strain>
    </source>
</reference>
<dbReference type="AlphaFoldDB" id="A0A0A1VP61"/>
<evidence type="ECO:0000313" key="1">
    <source>
        <dbReference type="EMBL" id="GAL91552.1"/>
    </source>
</evidence>